<evidence type="ECO:0000256" key="8">
    <source>
        <dbReference type="ARBA" id="ARBA00022989"/>
    </source>
</evidence>
<evidence type="ECO:0000256" key="3">
    <source>
        <dbReference type="ARBA" id="ARBA00022448"/>
    </source>
</evidence>
<comment type="catalytic activity">
    <reaction evidence="12">
        <text>K(+)(in) = K(+)(out)</text>
        <dbReference type="Rhea" id="RHEA:29463"/>
        <dbReference type="ChEBI" id="CHEBI:29103"/>
    </reaction>
</comment>
<dbReference type="EMBL" id="LBRM01000013">
    <property type="protein sequence ID" value="KKP97655.1"/>
    <property type="molecule type" value="Genomic_DNA"/>
</dbReference>
<gene>
    <name evidence="14" type="ORF">US05_C0013G0012</name>
</gene>
<evidence type="ECO:0000313" key="14">
    <source>
        <dbReference type="EMBL" id="KKP97655.1"/>
    </source>
</evidence>
<keyword evidence="9" id="KW-0406">Ion transport</keyword>
<evidence type="ECO:0000313" key="15">
    <source>
        <dbReference type="Proteomes" id="UP000034606"/>
    </source>
</evidence>
<keyword evidence="8 13" id="KW-1133">Transmembrane helix</keyword>
<keyword evidence="10 13" id="KW-0472">Membrane</keyword>
<feature type="transmembrane region" description="Helical" evidence="13">
    <location>
        <begin position="47"/>
        <end position="64"/>
    </location>
</feature>
<dbReference type="PANTHER" id="PTHR31462:SF5">
    <property type="entry name" value="ENDOSOMAL_LYSOSOMAL PROTON CHANNEL TMEM175"/>
    <property type="match status" value="1"/>
</dbReference>
<evidence type="ECO:0000256" key="11">
    <source>
        <dbReference type="ARBA" id="ARBA00023303"/>
    </source>
</evidence>
<name>A0A0G0GCX3_9BACT</name>
<comment type="caution">
    <text evidence="14">The sequence shown here is derived from an EMBL/GenBank/DDBJ whole genome shotgun (WGS) entry which is preliminary data.</text>
</comment>
<sequence length="209" mass="23951">MKQARLDQLADGIFAIVMTILVFEIRIPEYVGVASEQNLLKSLLDLSPVFLSYLLSFSLLFTYWRSHHFIESILAKNIDTRFSNLNAIFFFFVALVPFSSHFLGKYSYSKTAIIFFALNIILIGISLFIMRQYVINSKTIENASFTKVENEHANMRILFPVGAAVVAIFVSFFSTSLAILLFTIAILFNLLEKSTKHTFLFIDLFREKD</sequence>
<proteinExistence type="inferred from homology"/>
<dbReference type="GO" id="GO:0015252">
    <property type="term" value="F:proton channel activity"/>
    <property type="evidence" value="ECO:0007669"/>
    <property type="project" value="InterPro"/>
</dbReference>
<keyword evidence="7" id="KW-0630">Potassium</keyword>
<feature type="transmembrane region" description="Helical" evidence="13">
    <location>
        <begin position="110"/>
        <end position="130"/>
    </location>
</feature>
<dbReference type="PANTHER" id="PTHR31462">
    <property type="entry name" value="ENDOSOMAL/LYSOSOMAL POTASSIUM CHANNEL TMEM175"/>
    <property type="match status" value="1"/>
</dbReference>
<dbReference type="GO" id="GO:0005267">
    <property type="term" value="F:potassium channel activity"/>
    <property type="evidence" value="ECO:0007669"/>
    <property type="project" value="UniProtKB-KW"/>
</dbReference>
<comment type="similarity">
    <text evidence="2">Belongs to the TMEM175 family.</text>
</comment>
<keyword evidence="3" id="KW-0813">Transport</keyword>
<dbReference type="InterPro" id="IPR010617">
    <property type="entry name" value="TMEM175-like"/>
</dbReference>
<dbReference type="Proteomes" id="UP000034606">
    <property type="component" value="Unassembled WGS sequence"/>
</dbReference>
<evidence type="ECO:0000256" key="4">
    <source>
        <dbReference type="ARBA" id="ARBA00022538"/>
    </source>
</evidence>
<feature type="transmembrane region" description="Helical" evidence="13">
    <location>
        <begin position="85"/>
        <end position="104"/>
    </location>
</feature>
<evidence type="ECO:0008006" key="16">
    <source>
        <dbReference type="Google" id="ProtNLM"/>
    </source>
</evidence>
<evidence type="ECO:0000256" key="2">
    <source>
        <dbReference type="ARBA" id="ARBA00006920"/>
    </source>
</evidence>
<keyword evidence="5 13" id="KW-0812">Transmembrane</keyword>
<keyword evidence="6" id="KW-0631">Potassium channel</keyword>
<evidence type="ECO:0000256" key="9">
    <source>
        <dbReference type="ARBA" id="ARBA00023065"/>
    </source>
</evidence>
<dbReference type="GO" id="GO:0016020">
    <property type="term" value="C:membrane"/>
    <property type="evidence" value="ECO:0007669"/>
    <property type="project" value="UniProtKB-SubCell"/>
</dbReference>
<feature type="transmembrane region" description="Helical" evidence="13">
    <location>
        <begin position="9"/>
        <end position="27"/>
    </location>
</feature>
<protein>
    <recommendedName>
        <fullName evidence="16">Integral membrane protein</fullName>
    </recommendedName>
</protein>
<dbReference type="Pfam" id="PF06736">
    <property type="entry name" value="TMEM175"/>
    <property type="match status" value="1"/>
</dbReference>
<evidence type="ECO:0000256" key="13">
    <source>
        <dbReference type="SAM" id="Phobius"/>
    </source>
</evidence>
<evidence type="ECO:0000256" key="10">
    <source>
        <dbReference type="ARBA" id="ARBA00023136"/>
    </source>
</evidence>
<evidence type="ECO:0000256" key="5">
    <source>
        <dbReference type="ARBA" id="ARBA00022692"/>
    </source>
</evidence>
<accession>A0A0G0GCX3</accession>
<evidence type="ECO:0000256" key="7">
    <source>
        <dbReference type="ARBA" id="ARBA00022958"/>
    </source>
</evidence>
<evidence type="ECO:0000256" key="12">
    <source>
        <dbReference type="ARBA" id="ARBA00034430"/>
    </source>
</evidence>
<organism evidence="14 15">
    <name type="scientific">Candidatus Nomurabacteria bacterium GW2011_GWA1_36_15</name>
    <dbReference type="NCBI Taxonomy" id="1618728"/>
    <lineage>
        <taxon>Bacteria</taxon>
        <taxon>Candidatus Nomuraibacteriota</taxon>
    </lineage>
</organism>
<keyword evidence="11" id="KW-0407">Ion channel</keyword>
<evidence type="ECO:0000256" key="1">
    <source>
        <dbReference type="ARBA" id="ARBA00004141"/>
    </source>
</evidence>
<dbReference type="AlphaFoldDB" id="A0A0G0GCX3"/>
<evidence type="ECO:0000256" key="6">
    <source>
        <dbReference type="ARBA" id="ARBA00022826"/>
    </source>
</evidence>
<keyword evidence="4" id="KW-0633">Potassium transport</keyword>
<feature type="transmembrane region" description="Helical" evidence="13">
    <location>
        <begin position="157"/>
        <end position="190"/>
    </location>
</feature>
<comment type="subcellular location">
    <subcellularLocation>
        <location evidence="1">Membrane</location>
        <topology evidence="1">Multi-pass membrane protein</topology>
    </subcellularLocation>
</comment>
<reference evidence="14 15" key="1">
    <citation type="journal article" date="2015" name="Nature">
        <title>rRNA introns, odd ribosomes, and small enigmatic genomes across a large radiation of phyla.</title>
        <authorList>
            <person name="Brown C.T."/>
            <person name="Hug L.A."/>
            <person name="Thomas B.C."/>
            <person name="Sharon I."/>
            <person name="Castelle C.J."/>
            <person name="Singh A."/>
            <person name="Wilkins M.J."/>
            <person name="Williams K.H."/>
            <person name="Banfield J.F."/>
        </authorList>
    </citation>
    <scope>NUCLEOTIDE SEQUENCE [LARGE SCALE GENOMIC DNA]</scope>
</reference>